<evidence type="ECO:0000256" key="5">
    <source>
        <dbReference type="ARBA" id="ARBA00023163"/>
    </source>
</evidence>
<dbReference type="Pfam" id="PF00072">
    <property type="entry name" value="Response_reg"/>
    <property type="match status" value="1"/>
</dbReference>
<feature type="domain" description="Sigma-54 factor interaction" evidence="7">
    <location>
        <begin position="140"/>
        <end position="369"/>
    </location>
</feature>
<evidence type="ECO:0000313" key="9">
    <source>
        <dbReference type="EMBL" id="AMD92538.1"/>
    </source>
</evidence>
<dbReference type="GO" id="GO:0005524">
    <property type="term" value="F:ATP binding"/>
    <property type="evidence" value="ECO:0007669"/>
    <property type="project" value="UniProtKB-KW"/>
</dbReference>
<dbReference type="AlphaFoldDB" id="A0A109W5S5"/>
<dbReference type="GO" id="GO:0006355">
    <property type="term" value="P:regulation of DNA-templated transcription"/>
    <property type="evidence" value="ECO:0007669"/>
    <property type="project" value="InterPro"/>
</dbReference>
<evidence type="ECO:0000256" key="2">
    <source>
        <dbReference type="ARBA" id="ARBA00022840"/>
    </source>
</evidence>
<dbReference type="EMBL" id="CP014230">
    <property type="protein sequence ID" value="AMD92538.1"/>
    <property type="molecule type" value="Genomic_DNA"/>
</dbReference>
<dbReference type="Gene3D" id="3.40.50.300">
    <property type="entry name" value="P-loop containing nucleotide triphosphate hydrolases"/>
    <property type="match status" value="1"/>
</dbReference>
<dbReference type="InterPro" id="IPR025662">
    <property type="entry name" value="Sigma_54_int_dom_ATP-bd_1"/>
</dbReference>
<dbReference type="SUPFAM" id="SSF52172">
    <property type="entry name" value="CheY-like"/>
    <property type="match status" value="1"/>
</dbReference>
<dbReference type="GO" id="GO:0000160">
    <property type="term" value="P:phosphorelay signal transduction system"/>
    <property type="evidence" value="ECO:0007669"/>
    <property type="project" value="InterPro"/>
</dbReference>
<evidence type="ECO:0000259" key="7">
    <source>
        <dbReference type="PROSITE" id="PS50045"/>
    </source>
</evidence>
<keyword evidence="2" id="KW-0067">ATP-binding</keyword>
<dbReference type="InterPro" id="IPR025943">
    <property type="entry name" value="Sigma_54_int_dom_ATP-bd_2"/>
</dbReference>
<accession>A0A109W5S5</accession>
<dbReference type="Gene3D" id="1.10.10.60">
    <property type="entry name" value="Homeodomain-like"/>
    <property type="match status" value="1"/>
</dbReference>
<keyword evidence="6" id="KW-0597">Phosphoprotein</keyword>
<dbReference type="STRING" id="888061.AXF15_05050"/>
<keyword evidence="4" id="KW-0238">DNA-binding</keyword>
<evidence type="ECO:0000256" key="3">
    <source>
        <dbReference type="ARBA" id="ARBA00023015"/>
    </source>
</evidence>
<dbReference type="FunFam" id="3.40.50.300:FF:000006">
    <property type="entry name" value="DNA-binding transcriptional regulator NtrC"/>
    <property type="match status" value="1"/>
</dbReference>
<dbReference type="InterPro" id="IPR027417">
    <property type="entry name" value="P-loop_NTPase"/>
</dbReference>
<sequence length="464" mass="51907">MSNILIADDDLSLREVLEVALTKKGHTAWSAPDSTTALNILHKEHIDLILLDLRLKQENGIDLLIRIRETWADIPVLMVTAYADTKSAIAAMKYGAKDYISKPFDLDDLLYTVNRTLETARLQEENAWLRGQIQGSGTNIVGQSPEIQNVFALVRRIAPTNISVLITGESGTGKELFARSIHEQSERASRSFLAINCGGLPENLVESELFGFRRGAFTSADRSKKGLLEMAEGGTLFLDEVGELALSTQVKLLRYVQERRFMPLGGTEEIRSDVRIITATNRNMEQCVVDGVFREDLYYRLSGVKVHLPPLRERGEDILTLADHFLEKACRSQKRQVRGFTQAARQKLLTYRYPGNIRELENIVERAVALEPGEVITEDSLVIYGATTQSEQNIGIQLVLAGQMSLDEYLGEVESRILHEALRRSGGHKGKAAEMVGLNFRQFRYRLTKTGEKDEEDGSGPDAE</sequence>
<keyword evidence="5" id="KW-0804">Transcription</keyword>
<dbReference type="PANTHER" id="PTHR32071">
    <property type="entry name" value="TRANSCRIPTIONAL REGULATORY PROTEIN"/>
    <property type="match status" value="1"/>
</dbReference>
<dbReference type="SUPFAM" id="SSF46689">
    <property type="entry name" value="Homeodomain-like"/>
    <property type="match status" value="1"/>
</dbReference>
<dbReference type="RefSeq" id="WP_066604174.1">
    <property type="nucleotide sequence ID" value="NZ_CP014230.1"/>
</dbReference>
<dbReference type="PROSITE" id="PS00675">
    <property type="entry name" value="SIGMA54_INTERACT_1"/>
    <property type="match status" value="1"/>
</dbReference>
<dbReference type="PROSITE" id="PS00688">
    <property type="entry name" value="SIGMA54_INTERACT_3"/>
    <property type="match status" value="1"/>
</dbReference>
<dbReference type="Pfam" id="PF00158">
    <property type="entry name" value="Sigma54_activat"/>
    <property type="match status" value="1"/>
</dbReference>
<dbReference type="Gene3D" id="1.10.8.60">
    <property type="match status" value="1"/>
</dbReference>
<dbReference type="SMART" id="SM00448">
    <property type="entry name" value="REC"/>
    <property type="match status" value="1"/>
</dbReference>
<evidence type="ECO:0000259" key="8">
    <source>
        <dbReference type="PROSITE" id="PS50110"/>
    </source>
</evidence>
<dbReference type="SMART" id="SM00382">
    <property type="entry name" value="AAA"/>
    <property type="match status" value="1"/>
</dbReference>
<keyword evidence="1" id="KW-0547">Nucleotide-binding</keyword>
<evidence type="ECO:0000256" key="4">
    <source>
        <dbReference type="ARBA" id="ARBA00023125"/>
    </source>
</evidence>
<keyword evidence="10" id="KW-1185">Reference proteome</keyword>
<dbReference type="Proteomes" id="UP000063964">
    <property type="component" value="Chromosome"/>
</dbReference>
<organism evidence="9 10">
    <name type="scientific">Desulfomicrobium orale DSM 12838</name>
    <dbReference type="NCBI Taxonomy" id="888061"/>
    <lineage>
        <taxon>Bacteria</taxon>
        <taxon>Pseudomonadati</taxon>
        <taxon>Thermodesulfobacteriota</taxon>
        <taxon>Desulfovibrionia</taxon>
        <taxon>Desulfovibrionales</taxon>
        <taxon>Desulfomicrobiaceae</taxon>
        <taxon>Desulfomicrobium</taxon>
    </lineage>
</organism>
<dbReference type="InterPro" id="IPR003593">
    <property type="entry name" value="AAA+_ATPase"/>
</dbReference>
<evidence type="ECO:0000313" key="10">
    <source>
        <dbReference type="Proteomes" id="UP000063964"/>
    </source>
</evidence>
<protein>
    <submittedName>
        <fullName evidence="9">Fis family transcriptional regulator</fullName>
    </submittedName>
</protein>
<reference evidence="10" key="1">
    <citation type="submission" date="2016-02" db="EMBL/GenBank/DDBJ databases">
        <authorList>
            <person name="Holder M.E."/>
            <person name="Ajami N.J."/>
            <person name="Petrosino J.F."/>
        </authorList>
    </citation>
    <scope>NUCLEOTIDE SEQUENCE [LARGE SCALE GENOMIC DNA]</scope>
    <source>
        <strain evidence="10">DSM 12838</strain>
    </source>
</reference>
<gene>
    <name evidence="9" type="ORF">AXF15_05050</name>
</gene>
<keyword evidence="3" id="KW-0805">Transcription regulation</keyword>
<evidence type="ECO:0000256" key="1">
    <source>
        <dbReference type="ARBA" id="ARBA00022741"/>
    </source>
</evidence>
<evidence type="ECO:0000256" key="6">
    <source>
        <dbReference type="PROSITE-ProRule" id="PRU00169"/>
    </source>
</evidence>
<name>A0A109W5S5_9BACT</name>
<dbReference type="InterPro" id="IPR001789">
    <property type="entry name" value="Sig_transdc_resp-reg_receiver"/>
</dbReference>
<dbReference type="PROSITE" id="PS00676">
    <property type="entry name" value="SIGMA54_INTERACT_2"/>
    <property type="match status" value="1"/>
</dbReference>
<dbReference type="InterPro" id="IPR002078">
    <property type="entry name" value="Sigma_54_int"/>
</dbReference>
<feature type="modified residue" description="4-aspartylphosphate" evidence="6">
    <location>
        <position position="52"/>
    </location>
</feature>
<dbReference type="CDD" id="cd00009">
    <property type="entry name" value="AAA"/>
    <property type="match status" value="1"/>
</dbReference>
<dbReference type="InterPro" id="IPR011006">
    <property type="entry name" value="CheY-like_superfamily"/>
</dbReference>
<dbReference type="Pfam" id="PF25601">
    <property type="entry name" value="AAA_lid_14"/>
    <property type="match status" value="1"/>
</dbReference>
<dbReference type="Pfam" id="PF02954">
    <property type="entry name" value="HTH_8"/>
    <property type="match status" value="1"/>
</dbReference>
<proteinExistence type="predicted"/>
<dbReference type="SUPFAM" id="SSF52540">
    <property type="entry name" value="P-loop containing nucleoside triphosphate hydrolases"/>
    <property type="match status" value="1"/>
</dbReference>
<dbReference type="OrthoDB" id="9763792at2"/>
<dbReference type="PROSITE" id="PS50045">
    <property type="entry name" value="SIGMA54_INTERACT_4"/>
    <property type="match status" value="1"/>
</dbReference>
<dbReference type="GO" id="GO:0043565">
    <property type="term" value="F:sequence-specific DNA binding"/>
    <property type="evidence" value="ECO:0007669"/>
    <property type="project" value="InterPro"/>
</dbReference>
<dbReference type="PRINTS" id="PR01590">
    <property type="entry name" value="HTHFIS"/>
</dbReference>
<dbReference type="PROSITE" id="PS50110">
    <property type="entry name" value="RESPONSE_REGULATORY"/>
    <property type="match status" value="1"/>
</dbReference>
<dbReference type="InterPro" id="IPR009057">
    <property type="entry name" value="Homeodomain-like_sf"/>
</dbReference>
<dbReference type="Gene3D" id="3.40.50.2300">
    <property type="match status" value="1"/>
</dbReference>
<dbReference type="InterPro" id="IPR025944">
    <property type="entry name" value="Sigma_54_int_dom_CS"/>
</dbReference>
<dbReference type="InterPro" id="IPR058031">
    <property type="entry name" value="AAA_lid_NorR"/>
</dbReference>
<dbReference type="InterPro" id="IPR002197">
    <property type="entry name" value="HTH_Fis"/>
</dbReference>
<dbReference type="KEGG" id="doa:AXF15_05050"/>
<feature type="domain" description="Response regulatory" evidence="8">
    <location>
        <begin position="3"/>
        <end position="117"/>
    </location>
</feature>